<feature type="transmembrane region" description="Helical" evidence="1">
    <location>
        <begin position="190"/>
        <end position="209"/>
    </location>
</feature>
<feature type="transmembrane region" description="Helical" evidence="1">
    <location>
        <begin position="63"/>
        <end position="90"/>
    </location>
</feature>
<dbReference type="EMBL" id="LSRX01000536">
    <property type="protein sequence ID" value="OLP94578.1"/>
    <property type="molecule type" value="Genomic_DNA"/>
</dbReference>
<feature type="transmembrane region" description="Helical" evidence="1">
    <location>
        <begin position="110"/>
        <end position="133"/>
    </location>
</feature>
<keyword evidence="1" id="KW-0472">Membrane</keyword>
<feature type="transmembrane region" description="Helical" evidence="1">
    <location>
        <begin position="256"/>
        <end position="280"/>
    </location>
</feature>
<comment type="caution">
    <text evidence="2">The sequence shown here is derived from an EMBL/GenBank/DDBJ whole genome shotgun (WGS) entry which is preliminary data.</text>
</comment>
<evidence type="ECO:0000313" key="2">
    <source>
        <dbReference type="EMBL" id="OLP94578.1"/>
    </source>
</evidence>
<evidence type="ECO:0000313" key="3">
    <source>
        <dbReference type="Proteomes" id="UP000186817"/>
    </source>
</evidence>
<keyword evidence="1" id="KW-0812">Transmembrane</keyword>
<accession>A0A1Q9DHD0</accession>
<dbReference type="AlphaFoldDB" id="A0A1Q9DHD0"/>
<sequence length="877" mass="97594">MAMTIWCGFYARWFLSLMFGLISFVLIMLPSTEMGFVSLAFWIYLTGRVSMRTQTQPFTGYALRLLCAAVVLLAALAVTLFPFIVYGGHAGCTSFDPNMRTKYGQNFADLWAQFYMFQAANWLLAFLLVYMALADHQDSAYLRQSIRCVAYQYSSLAMRTIWIVSDACVGGDADQNGLRDMAGDFGRDRIYLAIGTYALAASSLSGIWALQLVVQRLEALQAGFGELPYFRLILWLARVNVLWIWLLAFSVRVSTALTLGLGCAAALCILSMMCLMFRALSSPLRVLLDCTPEGSDGVSEHLHKEVSFAVRIIHQAQLGIFLSNVSVSFRLVTAAAVAHFGSRVWWDAYQYGCMVDGLGNGLCLLLLSGGKLHVQNFSLQSTQVREPSSRTLGSQDLPECTCATDPRTLPIESTSTSSGPRKACERCGWFAKVEELALRRISAERLLDFHARLGAPKGPLMPHFDPKISTTSDVVRHAIIPESRQGELGSALASVWKCPSSSLGPRMVTHHWQNRFKDLVAVVVADGLGLKRWDGIALELEERHEEALQERLAARGSGQWQYWICAFCVNQHASICGNAMGGSDSVTREVYPTCDCRTPKFFNDQPVQCELNKFDDMMLFLKNRHPYYLQVVATDTDFTIFSRASSCQMEQHLVLPSPETLELHFNQLTTLRVEDCSASREEDKEAILKRIGNASDIAKFNERLQRLLLGSDGLLAGWLDGLQCQQEVGSIAARARARRTVHADHQSYNYRWGERDATRAGCRKAYCFLCGYQSAAFMGLPVLRHAGMENTMLPTNARIPGEFGNETRVVRGTVEGDPACWIDGYSYEECCLEDPKEGCWDDNFIPERCCVDKVEDLGLEFCYETGGLGASSGLYVG</sequence>
<protein>
    <submittedName>
        <fullName evidence="2">Uncharacterized protein</fullName>
    </submittedName>
</protein>
<evidence type="ECO:0000256" key="1">
    <source>
        <dbReference type="SAM" id="Phobius"/>
    </source>
</evidence>
<proteinExistence type="predicted"/>
<keyword evidence="1" id="KW-1133">Transmembrane helix</keyword>
<keyword evidence="3" id="KW-1185">Reference proteome</keyword>
<organism evidence="2 3">
    <name type="scientific">Symbiodinium microadriaticum</name>
    <name type="common">Dinoflagellate</name>
    <name type="synonym">Zooxanthella microadriatica</name>
    <dbReference type="NCBI Taxonomy" id="2951"/>
    <lineage>
        <taxon>Eukaryota</taxon>
        <taxon>Sar</taxon>
        <taxon>Alveolata</taxon>
        <taxon>Dinophyceae</taxon>
        <taxon>Suessiales</taxon>
        <taxon>Symbiodiniaceae</taxon>
        <taxon>Symbiodinium</taxon>
    </lineage>
</organism>
<feature type="transmembrane region" description="Helical" evidence="1">
    <location>
        <begin position="229"/>
        <end position="249"/>
    </location>
</feature>
<reference evidence="2 3" key="1">
    <citation type="submission" date="2016-02" db="EMBL/GenBank/DDBJ databases">
        <title>Genome analysis of coral dinoflagellate symbionts highlights evolutionary adaptations to a symbiotic lifestyle.</title>
        <authorList>
            <person name="Aranda M."/>
            <person name="Li Y."/>
            <person name="Liew Y.J."/>
            <person name="Baumgarten S."/>
            <person name="Simakov O."/>
            <person name="Wilson M."/>
            <person name="Piel J."/>
            <person name="Ashoor H."/>
            <person name="Bougouffa S."/>
            <person name="Bajic V.B."/>
            <person name="Ryu T."/>
            <person name="Ravasi T."/>
            <person name="Bayer T."/>
            <person name="Micklem G."/>
            <person name="Kim H."/>
            <person name="Bhak J."/>
            <person name="Lajeunesse T.C."/>
            <person name="Voolstra C.R."/>
        </authorList>
    </citation>
    <scope>NUCLEOTIDE SEQUENCE [LARGE SCALE GENOMIC DNA]</scope>
    <source>
        <strain evidence="2 3">CCMP2467</strain>
    </source>
</reference>
<gene>
    <name evidence="2" type="ORF">AK812_SmicGene23386</name>
</gene>
<dbReference type="Proteomes" id="UP000186817">
    <property type="component" value="Unassembled WGS sequence"/>
</dbReference>
<name>A0A1Q9DHD0_SYMMI</name>
<dbReference type="OrthoDB" id="10305746at2759"/>